<feature type="domain" description="Conserved Oligomeric Golgi complex subunit 6 C-terminal" evidence="13">
    <location>
        <begin position="185"/>
        <end position="635"/>
    </location>
</feature>
<evidence type="ECO:0000259" key="13">
    <source>
        <dbReference type="Pfam" id="PF20653"/>
    </source>
</evidence>
<accession>A0A6P4XDS5</accession>
<dbReference type="PANTHER" id="PTHR21506">
    <property type="entry name" value="COMPONENT OF OLIGOMERIC GOLGI COMPLEX 6"/>
    <property type="match status" value="1"/>
</dbReference>
<gene>
    <name evidence="15" type="primary">LOC109462580</name>
</gene>
<evidence type="ECO:0000256" key="11">
    <source>
        <dbReference type="RuleBase" id="RU365075"/>
    </source>
</evidence>
<dbReference type="GO" id="GO:0000139">
    <property type="term" value="C:Golgi membrane"/>
    <property type="evidence" value="ECO:0007669"/>
    <property type="project" value="UniProtKB-SubCell"/>
</dbReference>
<dbReference type="InterPro" id="IPR048368">
    <property type="entry name" value="COG6_N"/>
</dbReference>
<sequence length="636" mass="71537">MSDTPAPSQSQSNPLARKLNKILESRLDNDKEMLDALEALSQFFGENSLRSRRNLRGDIEHRSLTINEEFAVAFKEVKEQLDGIHEDVRAMSECCQDMTSRLKVAKEQTHDLINQTTKLQAESQLLQMKSEVADAFLSKFQLQPAEMKVLRGGHNTNMTEDFFSALERAKSIHNDVKVLLRTNQQTAGLEIMESMALHLETAYERLYRWTQAECRLLTGDSLEVSPLLCQAMSALQDRPVLFRYSLDEYGTARRTAVVRGFIDALTRGGASGTPRPIEMHSHDPLRYVGDMLAWLHQATASEKEYLQAVLKMVPEDCVEEPMAEVLGHITEGVCRPFKVRVEHVLVAEPGPVILYKLANLLNFYHHTIGSILQGSSSLLATTEDMHQLSKKLFMNSLNCHASKLMEKVELPPADLGPTAALNQTMALLREILSSYDSSVVPLDARRTDFTEVLSCVVDPLLQMCAMSASQLNPADMATYMVNCLYMMKTTLSLFEFTDQRLEMLSAQVDAHLDTLVNEQASFTLSHVGLAHMYSVVQQHQPREGPLSAVHGLDRNSIKTAMKQFDAFLASPDDLVLPQCKFLLSATLRDVVDKRSMDVIRQVYEQLYTAVTDPANKYEDPNELVQRTPQQIKQLLS</sequence>
<evidence type="ECO:0000256" key="3">
    <source>
        <dbReference type="ARBA" id="ARBA00011023"/>
    </source>
</evidence>
<keyword evidence="9 11" id="KW-0472">Membrane</keyword>
<name>A0A6P4XDS5_BRABE</name>
<evidence type="ECO:0000256" key="7">
    <source>
        <dbReference type="ARBA" id="ARBA00022927"/>
    </source>
</evidence>
<dbReference type="GO" id="GO:0006891">
    <property type="term" value="P:intra-Golgi vesicle-mediated transport"/>
    <property type="evidence" value="ECO:0007669"/>
    <property type="project" value="UniProtKB-UniRule"/>
</dbReference>
<reference evidence="15" key="1">
    <citation type="submission" date="2025-08" db="UniProtKB">
        <authorList>
            <consortium name="RefSeq"/>
        </authorList>
    </citation>
    <scope>IDENTIFICATION</scope>
    <source>
        <tissue evidence="15">Gonad</tissue>
    </source>
</reference>
<dbReference type="OrthoDB" id="272987at2759"/>
<keyword evidence="14" id="KW-1185">Reference proteome</keyword>
<comment type="subunit">
    <text evidence="4">Component of the conserved oligomeric Golgi complex which is composed of eight different subunits and is required for normal Golgi morphology and localization.</text>
</comment>
<evidence type="ECO:0000259" key="12">
    <source>
        <dbReference type="Pfam" id="PF06419"/>
    </source>
</evidence>
<comment type="function">
    <text evidence="1 11">Required for normal Golgi function.</text>
</comment>
<dbReference type="RefSeq" id="XP_019614695.1">
    <property type="nucleotide sequence ID" value="XM_019759136.1"/>
</dbReference>
<dbReference type="KEGG" id="bbel:109462580"/>
<feature type="domain" description="Conserved oligomeric complex COG6 N-terminal" evidence="12">
    <location>
        <begin position="40"/>
        <end position="152"/>
    </location>
</feature>
<dbReference type="InterPro" id="IPR010490">
    <property type="entry name" value="COG6"/>
</dbReference>
<dbReference type="Pfam" id="PF20653">
    <property type="entry name" value="COG6_C"/>
    <property type="match status" value="1"/>
</dbReference>
<evidence type="ECO:0000313" key="14">
    <source>
        <dbReference type="Proteomes" id="UP000515135"/>
    </source>
</evidence>
<organism evidence="14 15">
    <name type="scientific">Branchiostoma belcheri</name>
    <name type="common">Amphioxus</name>
    <dbReference type="NCBI Taxonomy" id="7741"/>
    <lineage>
        <taxon>Eukaryota</taxon>
        <taxon>Metazoa</taxon>
        <taxon>Chordata</taxon>
        <taxon>Cephalochordata</taxon>
        <taxon>Leptocardii</taxon>
        <taxon>Amphioxiformes</taxon>
        <taxon>Branchiostomatidae</taxon>
        <taxon>Branchiostoma</taxon>
    </lineage>
</organism>
<dbReference type="PANTHER" id="PTHR21506:SF0">
    <property type="entry name" value="CONSERVED OLIGOMERIC GOLGI COMPLEX SUBUNIT 6"/>
    <property type="match status" value="1"/>
</dbReference>
<evidence type="ECO:0000313" key="15">
    <source>
        <dbReference type="RefSeq" id="XP_019614695.1"/>
    </source>
</evidence>
<evidence type="ECO:0000256" key="2">
    <source>
        <dbReference type="ARBA" id="ARBA00004395"/>
    </source>
</evidence>
<dbReference type="AlphaFoldDB" id="A0A6P4XDS5"/>
<evidence type="ECO:0000256" key="5">
    <source>
        <dbReference type="ARBA" id="ARBA00020973"/>
    </source>
</evidence>
<comment type="subcellular location">
    <subcellularLocation>
        <location evidence="2 11">Golgi apparatus membrane</location>
        <topology evidence="2 11">Peripheral membrane protein</topology>
    </subcellularLocation>
</comment>
<proteinExistence type="inferred from homology"/>
<dbReference type="SMART" id="SM01087">
    <property type="entry name" value="COG6"/>
    <property type="match status" value="1"/>
</dbReference>
<evidence type="ECO:0000256" key="9">
    <source>
        <dbReference type="ARBA" id="ARBA00023136"/>
    </source>
</evidence>
<dbReference type="Pfam" id="PF06419">
    <property type="entry name" value="COG6_N"/>
    <property type="match status" value="1"/>
</dbReference>
<dbReference type="GeneID" id="109462580"/>
<evidence type="ECO:0000256" key="1">
    <source>
        <dbReference type="ARBA" id="ARBA00003627"/>
    </source>
</evidence>
<evidence type="ECO:0000256" key="8">
    <source>
        <dbReference type="ARBA" id="ARBA00023034"/>
    </source>
</evidence>
<evidence type="ECO:0000256" key="4">
    <source>
        <dbReference type="ARBA" id="ARBA00011166"/>
    </source>
</evidence>
<keyword evidence="6 11" id="KW-0813">Transport</keyword>
<dbReference type="GO" id="GO:0017119">
    <property type="term" value="C:Golgi transport complex"/>
    <property type="evidence" value="ECO:0007669"/>
    <property type="project" value="UniProtKB-UniRule"/>
</dbReference>
<evidence type="ECO:0000256" key="10">
    <source>
        <dbReference type="ARBA" id="ARBA00031348"/>
    </source>
</evidence>
<keyword evidence="8 11" id="KW-0333">Golgi apparatus</keyword>
<dbReference type="InterPro" id="IPR048369">
    <property type="entry name" value="COG6_C"/>
</dbReference>
<dbReference type="GO" id="GO:0015031">
    <property type="term" value="P:protein transport"/>
    <property type="evidence" value="ECO:0007669"/>
    <property type="project" value="UniProtKB-KW"/>
</dbReference>
<evidence type="ECO:0000256" key="6">
    <source>
        <dbReference type="ARBA" id="ARBA00022448"/>
    </source>
</evidence>
<keyword evidence="7 11" id="KW-0653">Protein transport</keyword>
<protein>
    <recommendedName>
        <fullName evidence="5 11">Conserved oligomeric Golgi complex subunit 6</fullName>
        <shortName evidence="11">COG complex subunit 6</shortName>
    </recommendedName>
    <alternativeName>
        <fullName evidence="10 11">Component of oligomeric Golgi complex 6</fullName>
    </alternativeName>
</protein>
<comment type="similarity">
    <text evidence="3 11">Belongs to the COG6 family.</text>
</comment>
<dbReference type="Proteomes" id="UP000515135">
    <property type="component" value="Unplaced"/>
</dbReference>